<feature type="signal peptide" evidence="5">
    <location>
        <begin position="1"/>
        <end position="21"/>
    </location>
</feature>
<feature type="domain" description="Thioredoxin" evidence="6">
    <location>
        <begin position="103"/>
        <end position="244"/>
    </location>
</feature>
<dbReference type="InterPro" id="IPR008964">
    <property type="entry name" value="Invasin/intimin_cell_adhesion"/>
</dbReference>
<dbReference type="GO" id="GO:0005737">
    <property type="term" value="C:cytoplasm"/>
    <property type="evidence" value="ECO:0007669"/>
    <property type="project" value="TreeGrafter"/>
</dbReference>
<proteinExistence type="predicted"/>
<organism evidence="7 8">
    <name type="scientific">Porphyromonas crevioricanis</name>
    <dbReference type="NCBI Taxonomy" id="393921"/>
    <lineage>
        <taxon>Bacteria</taxon>
        <taxon>Pseudomonadati</taxon>
        <taxon>Bacteroidota</taxon>
        <taxon>Bacteroidia</taxon>
        <taxon>Bacteroidales</taxon>
        <taxon>Porphyromonadaceae</taxon>
        <taxon>Porphyromonas</taxon>
    </lineage>
</organism>
<dbReference type="AlphaFoldDB" id="A0A2X4Q134"/>
<evidence type="ECO:0000259" key="6">
    <source>
        <dbReference type="PROSITE" id="PS51352"/>
    </source>
</evidence>
<dbReference type="InterPro" id="IPR017937">
    <property type="entry name" value="Thioredoxin_CS"/>
</dbReference>
<dbReference type="SUPFAM" id="SSF49373">
    <property type="entry name" value="Invasin/intimin cell-adhesion fragments"/>
    <property type="match status" value="1"/>
</dbReference>
<keyword evidence="8" id="KW-1185">Reference proteome</keyword>
<keyword evidence="4" id="KW-0676">Redox-active center</keyword>
<dbReference type="PROSITE" id="PS51257">
    <property type="entry name" value="PROKAR_LIPOPROTEIN"/>
    <property type="match status" value="1"/>
</dbReference>
<evidence type="ECO:0000256" key="4">
    <source>
        <dbReference type="ARBA" id="ARBA00023284"/>
    </source>
</evidence>
<evidence type="ECO:0000256" key="5">
    <source>
        <dbReference type="SAM" id="SignalP"/>
    </source>
</evidence>
<dbReference type="GO" id="GO:0015035">
    <property type="term" value="F:protein-disulfide reductase activity"/>
    <property type="evidence" value="ECO:0007669"/>
    <property type="project" value="TreeGrafter"/>
</dbReference>
<dbReference type="EMBL" id="LS483447">
    <property type="protein sequence ID" value="SQH73797.1"/>
    <property type="molecule type" value="Genomic_DNA"/>
</dbReference>
<keyword evidence="3" id="KW-1015">Disulfide bond</keyword>
<dbReference type="Pfam" id="PF02368">
    <property type="entry name" value="Big_2"/>
    <property type="match status" value="1"/>
</dbReference>
<keyword evidence="1" id="KW-0813">Transport</keyword>
<dbReference type="PROSITE" id="PS51352">
    <property type="entry name" value="THIOREDOXIN_2"/>
    <property type="match status" value="1"/>
</dbReference>
<dbReference type="PROSITE" id="PS00194">
    <property type="entry name" value="THIOREDOXIN_1"/>
    <property type="match status" value="1"/>
</dbReference>
<dbReference type="Gene3D" id="2.60.40.1080">
    <property type="match status" value="1"/>
</dbReference>
<reference evidence="7 8" key="1">
    <citation type="submission" date="2018-06" db="EMBL/GenBank/DDBJ databases">
        <authorList>
            <consortium name="Pathogen Informatics"/>
            <person name="Doyle S."/>
        </authorList>
    </citation>
    <scope>NUCLEOTIDE SEQUENCE [LARGE SCALE GENOMIC DNA]</scope>
    <source>
        <strain evidence="7 8">NCTC12858</strain>
    </source>
</reference>
<dbReference type="InterPro" id="IPR013766">
    <property type="entry name" value="Thioredoxin_domain"/>
</dbReference>
<name>A0A2X4Q134_9PORP</name>
<evidence type="ECO:0000256" key="2">
    <source>
        <dbReference type="ARBA" id="ARBA00022982"/>
    </source>
</evidence>
<dbReference type="Gene3D" id="3.40.30.10">
    <property type="entry name" value="Glutaredoxin"/>
    <property type="match status" value="1"/>
</dbReference>
<evidence type="ECO:0000313" key="7">
    <source>
        <dbReference type="EMBL" id="SQH73797.1"/>
    </source>
</evidence>
<dbReference type="InterPro" id="IPR003343">
    <property type="entry name" value="Big_2"/>
</dbReference>
<dbReference type="RefSeq" id="WP_036887834.1">
    <property type="nucleotide sequence ID" value="NZ_JQJB01000005.1"/>
</dbReference>
<dbReference type="Proteomes" id="UP000249300">
    <property type="component" value="Chromosome 1"/>
</dbReference>
<dbReference type="KEGG" id="pcre:NCTC12858_01668"/>
<dbReference type="Pfam" id="PF00085">
    <property type="entry name" value="Thioredoxin"/>
    <property type="match status" value="1"/>
</dbReference>
<protein>
    <submittedName>
        <fullName evidence="7">Thioredoxin</fullName>
    </submittedName>
</protein>
<keyword evidence="5" id="KW-0732">Signal</keyword>
<gene>
    <name evidence="7" type="primary">trxA_3</name>
    <name evidence="7" type="ORF">NCTC12858_01668</name>
</gene>
<accession>A0A2X4Q134</accession>
<dbReference type="PANTHER" id="PTHR45663:SF11">
    <property type="entry name" value="GEO12009P1"/>
    <property type="match status" value="1"/>
</dbReference>
<evidence type="ECO:0000256" key="3">
    <source>
        <dbReference type="ARBA" id="ARBA00023157"/>
    </source>
</evidence>
<evidence type="ECO:0000256" key="1">
    <source>
        <dbReference type="ARBA" id="ARBA00022448"/>
    </source>
</evidence>
<dbReference type="InterPro" id="IPR036249">
    <property type="entry name" value="Thioredoxin-like_sf"/>
</dbReference>
<dbReference type="CDD" id="cd02947">
    <property type="entry name" value="TRX_family"/>
    <property type="match status" value="1"/>
</dbReference>
<evidence type="ECO:0000313" key="8">
    <source>
        <dbReference type="Proteomes" id="UP000249300"/>
    </source>
</evidence>
<dbReference type="SUPFAM" id="SSF52833">
    <property type="entry name" value="Thioredoxin-like"/>
    <property type="match status" value="1"/>
</dbReference>
<keyword evidence="2" id="KW-0249">Electron transport</keyword>
<dbReference type="PANTHER" id="PTHR45663">
    <property type="entry name" value="GEO12009P1"/>
    <property type="match status" value="1"/>
</dbReference>
<sequence length="249" mass="27794">MKLYQKLSTAMLMLLSFFLLLTSCDDTTPKKEKPENKDVVEMKTGERQELKFAEYNDVTWTTSDPTIAMVGEDGYVTALNEGQAQITGKSASAGLETIIKIKVSWSNNFPALNSDHALELTPEIMQRYLWDYKTSPNKFISKADGPIILDCWATWCAPCKLMYKRVIEPLAKEYAGRAYFVKAEIYDPKGKTTPIGEIIGDGVGKENINAIPALFAIAPGKPAKKLDGYNTIADVKRMIREFFAENGVK</sequence>
<feature type="chain" id="PRO_5015909541" evidence="5">
    <location>
        <begin position="22"/>
        <end position="249"/>
    </location>
</feature>